<evidence type="ECO:0000313" key="5">
    <source>
        <dbReference type="Proteomes" id="UP000703661"/>
    </source>
</evidence>
<feature type="compositionally biased region" description="Polar residues" evidence="2">
    <location>
        <begin position="39"/>
        <end position="57"/>
    </location>
</feature>
<gene>
    <name evidence="4" type="ORF">BGZ80_000161</name>
</gene>
<feature type="domain" description="Alpha/beta hydrolase fold-3" evidence="3">
    <location>
        <begin position="307"/>
        <end position="447"/>
    </location>
</feature>
<dbReference type="Proteomes" id="UP000703661">
    <property type="component" value="Unassembled WGS sequence"/>
</dbReference>
<protein>
    <recommendedName>
        <fullName evidence="3">Alpha/beta hydrolase fold-3 domain-containing protein</fullName>
    </recommendedName>
</protein>
<keyword evidence="5" id="KW-1185">Reference proteome</keyword>
<dbReference type="PANTHER" id="PTHR48081:SF8">
    <property type="entry name" value="ALPHA_BETA HYDROLASE FOLD-3 DOMAIN-CONTAINING PROTEIN-RELATED"/>
    <property type="match status" value="1"/>
</dbReference>
<dbReference type="PANTHER" id="PTHR48081">
    <property type="entry name" value="AB HYDROLASE SUPERFAMILY PROTEIN C4A8.06C"/>
    <property type="match status" value="1"/>
</dbReference>
<dbReference type="GO" id="GO:0016787">
    <property type="term" value="F:hydrolase activity"/>
    <property type="evidence" value="ECO:0007669"/>
    <property type="project" value="UniProtKB-KW"/>
</dbReference>
<proteinExistence type="predicted"/>
<dbReference type="AlphaFoldDB" id="A0A9P6SYW9"/>
<dbReference type="InterPro" id="IPR050300">
    <property type="entry name" value="GDXG_lipolytic_enzyme"/>
</dbReference>
<feature type="compositionally biased region" description="Low complexity" evidence="2">
    <location>
        <begin position="665"/>
        <end position="685"/>
    </location>
</feature>
<dbReference type="Gene3D" id="3.40.50.1820">
    <property type="entry name" value="alpha/beta hydrolase"/>
    <property type="match status" value="1"/>
</dbReference>
<feature type="region of interest" description="Disordered" evidence="2">
    <location>
        <begin position="39"/>
        <end position="64"/>
    </location>
</feature>
<reference evidence="4" key="1">
    <citation type="journal article" date="2020" name="Fungal Divers.">
        <title>Resolving the Mortierellaceae phylogeny through synthesis of multi-gene phylogenetics and phylogenomics.</title>
        <authorList>
            <person name="Vandepol N."/>
            <person name="Liber J."/>
            <person name="Desiro A."/>
            <person name="Na H."/>
            <person name="Kennedy M."/>
            <person name="Barry K."/>
            <person name="Grigoriev I.V."/>
            <person name="Miller A.N."/>
            <person name="O'Donnell K."/>
            <person name="Stajich J.E."/>
            <person name="Bonito G."/>
        </authorList>
    </citation>
    <scope>NUCLEOTIDE SEQUENCE</scope>
    <source>
        <strain evidence="4">NRRL 2769</strain>
    </source>
</reference>
<evidence type="ECO:0000256" key="2">
    <source>
        <dbReference type="SAM" id="MobiDB-lite"/>
    </source>
</evidence>
<sequence length="804" mass="90441">MATLDTLSAPASGELGSSGVMEREPYQDETFLYSNHSEPLLSSHSSKYNKRSTSSQQPRPPQKSAVARTLGWSWSLVDTCYNRISAWLFPNEPEPLDLQSTIFFVSQAPDIAVVIWTWIPTILAWVFGIKTSEAGECGKAQGMRKTWSFSLAFALSFLKAYLHYSENITIEECQRRSRPIPFMTAPLGTRVNKVKVPAFPYRSRAEAILYDCLSDQERDILSFRGNNYNSGGTQHDQHEKKQTPELIAMNSSGHETQQQPQPHQAQFKQSAHSSDDKFEGLDAEWLEYVGPDEIGAEKPNRDNVAAILYLHGGGYYTGSKEEHRVMIGPLVKRLGKNIRIFIVNYRLAPQNPFPAALVDALSSYMWLLDQSVSETFSLDNPNSGNGLDDKFQPNQIIFMGDSAGGGLALSLSLLLRDHGSLPQPLSIVTWSPWLDLTQSLPSFKENALTDCIPFEDFIHKHSEAVDKMFEQEEFGRYHGKTVGSKPKIRQRAQVYCPDSCLRMKFVSPMFETDYRGIPSVFITCGSAERFTSECILMAARLEEQQQPCRIDIHEDMPHVFPLFRFHTSASTALDRTSSYIREVFRESRANAFEDDIVIPISSASSSAFSSRSSSPVLPSDQSEQFAAHANLDFSESVLICPRASVTIDVTRGLTKRPYDINRTDSLSSLSSTASEETASATSPSLFSRTLSKSNRASHPSVYNKEIPESLVDANMTARLPIKPAVKIRATVNVLNLSGNSMMSFHRRDRYGHCDDPMSQQRRRRRSRLTLRDVVSDATLFEWEILLKQGYVPTRHWPHRPSPRK</sequence>
<keyword evidence="1" id="KW-0378">Hydrolase</keyword>
<evidence type="ECO:0000313" key="4">
    <source>
        <dbReference type="EMBL" id="KAG0012155.1"/>
    </source>
</evidence>
<feature type="compositionally biased region" description="Low complexity" evidence="2">
    <location>
        <begin position="257"/>
        <end position="269"/>
    </location>
</feature>
<feature type="region of interest" description="Disordered" evidence="2">
    <location>
        <begin position="660"/>
        <end position="691"/>
    </location>
</feature>
<dbReference type="InterPro" id="IPR013094">
    <property type="entry name" value="AB_hydrolase_3"/>
</dbReference>
<name>A0A9P6SYW9_9FUNG</name>
<dbReference type="InterPro" id="IPR029058">
    <property type="entry name" value="AB_hydrolase_fold"/>
</dbReference>
<feature type="region of interest" description="Disordered" evidence="2">
    <location>
        <begin position="1"/>
        <end position="20"/>
    </location>
</feature>
<comment type="caution">
    <text evidence="4">The sequence shown here is derived from an EMBL/GenBank/DDBJ whole genome shotgun (WGS) entry which is preliminary data.</text>
</comment>
<feature type="region of interest" description="Disordered" evidence="2">
    <location>
        <begin position="252"/>
        <end position="273"/>
    </location>
</feature>
<evidence type="ECO:0000259" key="3">
    <source>
        <dbReference type="Pfam" id="PF07859"/>
    </source>
</evidence>
<feature type="domain" description="Alpha/beta hydrolase fold-3" evidence="3">
    <location>
        <begin position="477"/>
        <end position="561"/>
    </location>
</feature>
<dbReference type="EMBL" id="JAAAID010001028">
    <property type="protein sequence ID" value="KAG0012155.1"/>
    <property type="molecule type" value="Genomic_DNA"/>
</dbReference>
<accession>A0A9P6SYW9</accession>
<evidence type="ECO:0000256" key="1">
    <source>
        <dbReference type="ARBA" id="ARBA00022801"/>
    </source>
</evidence>
<dbReference type="SUPFAM" id="SSF53474">
    <property type="entry name" value="alpha/beta-Hydrolases"/>
    <property type="match status" value="1"/>
</dbReference>
<organism evidence="4 5">
    <name type="scientific">Entomortierella chlamydospora</name>
    <dbReference type="NCBI Taxonomy" id="101097"/>
    <lineage>
        <taxon>Eukaryota</taxon>
        <taxon>Fungi</taxon>
        <taxon>Fungi incertae sedis</taxon>
        <taxon>Mucoromycota</taxon>
        <taxon>Mortierellomycotina</taxon>
        <taxon>Mortierellomycetes</taxon>
        <taxon>Mortierellales</taxon>
        <taxon>Mortierellaceae</taxon>
        <taxon>Entomortierella</taxon>
    </lineage>
</organism>
<dbReference type="Pfam" id="PF07859">
    <property type="entry name" value="Abhydrolase_3"/>
    <property type="match status" value="2"/>
</dbReference>